<protein>
    <recommendedName>
        <fullName evidence="2">RNA 2',3'-cyclic phosphodiesterase</fullName>
        <shortName evidence="2">RNA 2',3'-CPDase</shortName>
        <ecNumber evidence="2">3.1.4.58</ecNumber>
    </recommendedName>
</protein>
<evidence type="ECO:0000313" key="4">
    <source>
        <dbReference type="Proteomes" id="UP001208017"/>
    </source>
</evidence>
<keyword evidence="4" id="KW-1185">Reference proteome</keyword>
<dbReference type="HAMAP" id="MF_01940">
    <property type="entry name" value="RNA_CPDase"/>
    <property type="match status" value="1"/>
</dbReference>
<dbReference type="PANTHER" id="PTHR35561:SF1">
    <property type="entry name" value="RNA 2',3'-CYCLIC PHOSPHODIESTERASE"/>
    <property type="match status" value="1"/>
</dbReference>
<dbReference type="EMBL" id="JAPMLT010000003">
    <property type="protein sequence ID" value="MCX7569865.1"/>
    <property type="molecule type" value="Genomic_DNA"/>
</dbReference>
<comment type="catalytic activity">
    <reaction evidence="2">
        <text>a 3'-end 2',3'-cyclophospho-ribonucleotide-RNA + H2O = a 3'-end 2'-phospho-ribonucleotide-RNA + H(+)</text>
        <dbReference type="Rhea" id="RHEA:11828"/>
        <dbReference type="Rhea" id="RHEA-COMP:10464"/>
        <dbReference type="Rhea" id="RHEA-COMP:17353"/>
        <dbReference type="ChEBI" id="CHEBI:15377"/>
        <dbReference type="ChEBI" id="CHEBI:15378"/>
        <dbReference type="ChEBI" id="CHEBI:83064"/>
        <dbReference type="ChEBI" id="CHEBI:173113"/>
        <dbReference type="EC" id="3.1.4.58"/>
    </reaction>
</comment>
<feature type="active site" description="Proton donor" evidence="2">
    <location>
        <position position="42"/>
    </location>
</feature>
<feature type="short sequence motif" description="HXTX 2" evidence="2">
    <location>
        <begin position="130"/>
        <end position="133"/>
    </location>
</feature>
<dbReference type="InterPro" id="IPR009097">
    <property type="entry name" value="Cyclic_Pdiesterase"/>
</dbReference>
<dbReference type="Gene3D" id="3.90.1140.10">
    <property type="entry name" value="Cyclic phosphodiesterase"/>
    <property type="match status" value="1"/>
</dbReference>
<comment type="function">
    <text evidence="2">Hydrolyzes RNA 2',3'-cyclic phosphodiester to an RNA 2'-phosphomonoester.</text>
</comment>
<name>A0ABT3WYY3_9BACL</name>
<keyword evidence="1 2" id="KW-0378">Hydrolase</keyword>
<dbReference type="SUPFAM" id="SSF55144">
    <property type="entry name" value="LigT-like"/>
    <property type="match status" value="1"/>
</dbReference>
<sequence>MGRYFLGVEVPAERCGAELTALQERLAPLVDGKRWYRPEQLHLTTHFFGELNADAVEEMTGLVAAALREQAPFELRLGKPGWFPQAKVVWCGVAGETEAFQSLYRTLTAGMAGAERLDATRYAHNSFKPHITLGRLKSADGTFRPESAAAPEPISWTVEAVHLFESVSAGAAGPSYPIRHTFAFGKK</sequence>
<accession>A0ABT3WYY3</accession>
<gene>
    <name evidence="3" type="primary">thpR</name>
    <name evidence="3" type="ORF">OS242_07800</name>
</gene>
<organism evidence="3 4">
    <name type="scientific">Tumebacillus lacus</name>
    <dbReference type="NCBI Taxonomy" id="2995335"/>
    <lineage>
        <taxon>Bacteria</taxon>
        <taxon>Bacillati</taxon>
        <taxon>Bacillota</taxon>
        <taxon>Bacilli</taxon>
        <taxon>Bacillales</taxon>
        <taxon>Alicyclobacillaceae</taxon>
        <taxon>Tumebacillus</taxon>
    </lineage>
</organism>
<feature type="short sequence motif" description="HXTX 1" evidence="2">
    <location>
        <begin position="42"/>
        <end position="45"/>
    </location>
</feature>
<comment type="similarity">
    <text evidence="2">Belongs to the 2H phosphoesterase superfamily. ThpR family.</text>
</comment>
<dbReference type="InterPro" id="IPR004175">
    <property type="entry name" value="RNA_CPDase"/>
</dbReference>
<dbReference type="Pfam" id="PF13563">
    <property type="entry name" value="2_5_RNA_ligase2"/>
    <property type="match status" value="1"/>
</dbReference>
<proteinExistence type="inferred from homology"/>
<dbReference type="EC" id="3.1.4.58" evidence="2"/>
<dbReference type="RefSeq" id="WP_267151115.1">
    <property type="nucleotide sequence ID" value="NZ_JAPMLT010000003.1"/>
</dbReference>
<evidence type="ECO:0000256" key="2">
    <source>
        <dbReference type="HAMAP-Rule" id="MF_01940"/>
    </source>
</evidence>
<evidence type="ECO:0000256" key="1">
    <source>
        <dbReference type="ARBA" id="ARBA00022801"/>
    </source>
</evidence>
<dbReference type="Proteomes" id="UP001208017">
    <property type="component" value="Unassembled WGS sequence"/>
</dbReference>
<dbReference type="NCBIfam" id="TIGR02258">
    <property type="entry name" value="2_5_ligase"/>
    <property type="match status" value="1"/>
</dbReference>
<dbReference type="PANTHER" id="PTHR35561">
    <property type="entry name" value="RNA 2',3'-CYCLIC PHOSPHODIESTERASE"/>
    <property type="match status" value="1"/>
</dbReference>
<evidence type="ECO:0000313" key="3">
    <source>
        <dbReference type="EMBL" id="MCX7569865.1"/>
    </source>
</evidence>
<comment type="caution">
    <text evidence="3">The sequence shown here is derived from an EMBL/GenBank/DDBJ whole genome shotgun (WGS) entry which is preliminary data.</text>
</comment>
<reference evidence="3 4" key="1">
    <citation type="submission" date="2022-11" db="EMBL/GenBank/DDBJ databases">
        <title>Study of microbial diversity in lake waters.</title>
        <authorList>
            <person name="Zhang J."/>
        </authorList>
    </citation>
    <scope>NUCLEOTIDE SEQUENCE [LARGE SCALE GENOMIC DNA]</scope>
    <source>
        <strain evidence="3 4">DT12</strain>
    </source>
</reference>
<feature type="active site" description="Proton acceptor" evidence="2">
    <location>
        <position position="130"/>
    </location>
</feature>